<comment type="caution">
    <text evidence="1">The sequence shown here is derived from an EMBL/GenBank/DDBJ whole genome shotgun (WGS) entry which is preliminary data.</text>
</comment>
<organism evidence="1">
    <name type="scientific">marine sediment metagenome</name>
    <dbReference type="NCBI Taxonomy" id="412755"/>
    <lineage>
        <taxon>unclassified sequences</taxon>
        <taxon>metagenomes</taxon>
        <taxon>ecological metagenomes</taxon>
    </lineage>
</organism>
<evidence type="ECO:0000313" key="1">
    <source>
        <dbReference type="EMBL" id="GAI76754.1"/>
    </source>
</evidence>
<gene>
    <name evidence="1" type="ORF">S12H4_18500</name>
</gene>
<dbReference type="EMBL" id="BARW01009145">
    <property type="protein sequence ID" value="GAI76754.1"/>
    <property type="molecule type" value="Genomic_DNA"/>
</dbReference>
<dbReference type="AlphaFoldDB" id="X1T9Q8"/>
<sequence>DRDLLYYCFIATKTKDLDSSEKRISKIIKIFDDYNFKTIK</sequence>
<name>X1T9Q8_9ZZZZ</name>
<proteinExistence type="predicted"/>
<protein>
    <submittedName>
        <fullName evidence="1">Uncharacterized protein</fullName>
    </submittedName>
</protein>
<accession>X1T9Q8</accession>
<reference evidence="1" key="1">
    <citation type="journal article" date="2014" name="Front. Microbiol.">
        <title>High frequency of phylogenetically diverse reductive dehalogenase-homologous genes in deep subseafloor sedimentary metagenomes.</title>
        <authorList>
            <person name="Kawai M."/>
            <person name="Futagami T."/>
            <person name="Toyoda A."/>
            <person name="Takaki Y."/>
            <person name="Nishi S."/>
            <person name="Hori S."/>
            <person name="Arai W."/>
            <person name="Tsubouchi T."/>
            <person name="Morono Y."/>
            <person name="Uchiyama I."/>
            <person name="Ito T."/>
            <person name="Fujiyama A."/>
            <person name="Inagaki F."/>
            <person name="Takami H."/>
        </authorList>
    </citation>
    <scope>NUCLEOTIDE SEQUENCE</scope>
    <source>
        <strain evidence="1">Expedition CK06-06</strain>
    </source>
</reference>
<feature type="non-terminal residue" evidence="1">
    <location>
        <position position="1"/>
    </location>
</feature>